<dbReference type="InterPro" id="IPR010516">
    <property type="entry name" value="SAP18"/>
</dbReference>
<dbReference type="InterPro" id="IPR042534">
    <property type="entry name" value="SAP18_sf"/>
</dbReference>
<accession>A0ABU6WCS5</accession>
<sequence>MEQQQGGLNQMWQQWWSWWYYVVNQQNLPSPSLSSSSSSFSSSSSSSDEMEPFWVPIFYKNYKHHSQAQFAKAGNAELPRGPMFFNVKMDTDLGAITQTIRQVMHPDALLWENTVLSFAVVYLDHRDHYAVQKVAMTMLKGETTLDDHLTLAEIGFEIGDFLDVAIRYAGGKRKCLVDYCHLVHIGVQERFRFSIV</sequence>
<evidence type="ECO:0000313" key="2">
    <source>
        <dbReference type="EMBL" id="MED6183084.1"/>
    </source>
</evidence>
<dbReference type="Gene3D" id="3.10.20.550">
    <property type="entry name" value="ASAP complex, SAP18 subunit"/>
    <property type="match status" value="1"/>
</dbReference>
<comment type="similarity">
    <text evidence="1">Belongs to the SAP18 family.</text>
</comment>
<proteinExistence type="inferred from homology"/>
<gene>
    <name evidence="2" type="ORF">PIB30_034827</name>
</gene>
<evidence type="ECO:0000256" key="1">
    <source>
        <dbReference type="ARBA" id="ARBA00009143"/>
    </source>
</evidence>
<organism evidence="2 3">
    <name type="scientific">Stylosanthes scabra</name>
    <dbReference type="NCBI Taxonomy" id="79078"/>
    <lineage>
        <taxon>Eukaryota</taxon>
        <taxon>Viridiplantae</taxon>
        <taxon>Streptophyta</taxon>
        <taxon>Embryophyta</taxon>
        <taxon>Tracheophyta</taxon>
        <taxon>Spermatophyta</taxon>
        <taxon>Magnoliopsida</taxon>
        <taxon>eudicotyledons</taxon>
        <taxon>Gunneridae</taxon>
        <taxon>Pentapetalae</taxon>
        <taxon>rosids</taxon>
        <taxon>fabids</taxon>
        <taxon>Fabales</taxon>
        <taxon>Fabaceae</taxon>
        <taxon>Papilionoideae</taxon>
        <taxon>50 kb inversion clade</taxon>
        <taxon>dalbergioids sensu lato</taxon>
        <taxon>Dalbergieae</taxon>
        <taxon>Pterocarpus clade</taxon>
        <taxon>Stylosanthes</taxon>
    </lineage>
</organism>
<protein>
    <submittedName>
        <fullName evidence="2">Uncharacterized protein</fullName>
    </submittedName>
</protein>
<dbReference type="Pfam" id="PF06487">
    <property type="entry name" value="SAP18"/>
    <property type="match status" value="1"/>
</dbReference>
<dbReference type="EMBL" id="JASCZI010181406">
    <property type="protein sequence ID" value="MED6183084.1"/>
    <property type="molecule type" value="Genomic_DNA"/>
</dbReference>
<reference evidence="2 3" key="1">
    <citation type="journal article" date="2023" name="Plants (Basel)">
        <title>Bridging the Gap: Combining Genomics and Transcriptomics Approaches to Understand Stylosanthes scabra, an Orphan Legume from the Brazilian Caatinga.</title>
        <authorList>
            <person name="Ferreira-Neto J.R.C."/>
            <person name="da Silva M.D."/>
            <person name="Binneck E."/>
            <person name="de Melo N.F."/>
            <person name="da Silva R.H."/>
            <person name="de Melo A.L.T.M."/>
            <person name="Pandolfi V."/>
            <person name="Bustamante F.O."/>
            <person name="Brasileiro-Vidal A.C."/>
            <person name="Benko-Iseppon A.M."/>
        </authorList>
    </citation>
    <scope>NUCLEOTIDE SEQUENCE [LARGE SCALE GENOMIC DNA]</scope>
    <source>
        <tissue evidence="2">Leaves</tissue>
    </source>
</reference>
<dbReference type="PANTHER" id="PTHR13082">
    <property type="entry name" value="SAP18"/>
    <property type="match status" value="1"/>
</dbReference>
<dbReference type="Proteomes" id="UP001341840">
    <property type="component" value="Unassembled WGS sequence"/>
</dbReference>
<dbReference type="PANTHER" id="PTHR13082:SF0">
    <property type="entry name" value="HISTONE DEACETYLASE COMPLEX SUBUNIT SAP18"/>
    <property type="match status" value="1"/>
</dbReference>
<comment type="caution">
    <text evidence="2">The sequence shown here is derived from an EMBL/GenBank/DDBJ whole genome shotgun (WGS) entry which is preliminary data.</text>
</comment>
<evidence type="ECO:0000313" key="3">
    <source>
        <dbReference type="Proteomes" id="UP001341840"/>
    </source>
</evidence>
<name>A0ABU6WCS5_9FABA</name>
<keyword evidence="3" id="KW-1185">Reference proteome</keyword>